<evidence type="ECO:0000259" key="6">
    <source>
        <dbReference type="SMART" id="SM00983"/>
    </source>
</evidence>
<organism evidence="7 8">
    <name type="scientific">Marinisporobacter balticus</name>
    <dbReference type="NCBI Taxonomy" id="2018667"/>
    <lineage>
        <taxon>Bacteria</taxon>
        <taxon>Bacillati</taxon>
        <taxon>Bacillota</taxon>
        <taxon>Clostridia</taxon>
        <taxon>Peptostreptococcales</taxon>
        <taxon>Thermotaleaceae</taxon>
        <taxon>Marinisporobacter</taxon>
    </lineage>
</organism>
<name>A0A4R2L546_9FIRM</name>
<evidence type="ECO:0000313" key="7">
    <source>
        <dbReference type="EMBL" id="TCO78986.1"/>
    </source>
</evidence>
<dbReference type="AlphaFoldDB" id="A0A4R2L546"/>
<dbReference type="PANTHER" id="PTHR41299">
    <property type="entry name" value="THIAMINE PYROPHOSPHOKINASE"/>
    <property type="match status" value="1"/>
</dbReference>
<keyword evidence="8" id="KW-1185">Reference proteome</keyword>
<dbReference type="InterPro" id="IPR036759">
    <property type="entry name" value="TPK_catalytic_sf"/>
</dbReference>
<dbReference type="Pfam" id="PF04263">
    <property type="entry name" value="TPK_catalytic"/>
    <property type="match status" value="1"/>
</dbReference>
<dbReference type="GO" id="GO:0009229">
    <property type="term" value="P:thiamine diphosphate biosynthetic process"/>
    <property type="evidence" value="ECO:0007669"/>
    <property type="project" value="InterPro"/>
</dbReference>
<proteinExistence type="predicted"/>
<keyword evidence="4" id="KW-0067">ATP-binding</keyword>
<dbReference type="Proteomes" id="UP000294919">
    <property type="component" value="Unassembled WGS sequence"/>
</dbReference>
<dbReference type="RefSeq" id="WP_132242610.1">
    <property type="nucleotide sequence ID" value="NZ_SLWV01000003.1"/>
</dbReference>
<dbReference type="Gene3D" id="3.40.50.10240">
    <property type="entry name" value="Thiamin pyrophosphokinase, catalytic domain"/>
    <property type="match status" value="1"/>
</dbReference>
<dbReference type="InterPro" id="IPR053149">
    <property type="entry name" value="TPK"/>
</dbReference>
<dbReference type="InterPro" id="IPR036371">
    <property type="entry name" value="TPK_B1-bd_sf"/>
</dbReference>
<evidence type="ECO:0000313" key="8">
    <source>
        <dbReference type="Proteomes" id="UP000294919"/>
    </source>
</evidence>
<dbReference type="SUPFAM" id="SSF63999">
    <property type="entry name" value="Thiamin pyrophosphokinase, catalytic domain"/>
    <property type="match status" value="1"/>
</dbReference>
<dbReference type="NCBIfam" id="TIGR01378">
    <property type="entry name" value="thi_PPkinase"/>
    <property type="match status" value="1"/>
</dbReference>
<dbReference type="GO" id="GO:0005524">
    <property type="term" value="F:ATP binding"/>
    <property type="evidence" value="ECO:0007669"/>
    <property type="project" value="UniProtKB-KW"/>
</dbReference>
<keyword evidence="3 7" id="KW-0418">Kinase</keyword>
<evidence type="ECO:0000256" key="5">
    <source>
        <dbReference type="NCBIfam" id="TIGR01378"/>
    </source>
</evidence>
<gene>
    <name evidence="7" type="ORF">EV214_10336</name>
</gene>
<sequence>MKCVIIANGDIVDYEEIGKLINDCDFIVCADGGAKHLLHMDILPHTIVGDLDSIDESAKKFFKDRNVDFYRFPKKKDYTDTELAIKYALKKGVTEILFLGVIGSRMDHTIANITLLLPLLKKNIQAKIINDHNEIMIVDKEIAIAGEIGEVLSIIPLTQKVEGITLQGLEYPLYDATISMGQTIGISNKFIDKRAVVSIKKGKILLIKARD</sequence>
<dbReference type="OrthoDB" id="9804377at2"/>
<evidence type="ECO:0000256" key="4">
    <source>
        <dbReference type="ARBA" id="ARBA00022840"/>
    </source>
</evidence>
<dbReference type="GO" id="GO:0016301">
    <property type="term" value="F:kinase activity"/>
    <property type="evidence" value="ECO:0007669"/>
    <property type="project" value="UniProtKB-KW"/>
</dbReference>
<feature type="domain" description="Thiamin pyrophosphokinase thiamin-binding" evidence="6">
    <location>
        <begin position="146"/>
        <end position="205"/>
    </location>
</feature>
<dbReference type="GO" id="GO:0004788">
    <property type="term" value="F:thiamine diphosphokinase activity"/>
    <property type="evidence" value="ECO:0007669"/>
    <property type="project" value="UniProtKB-UniRule"/>
</dbReference>
<dbReference type="SMART" id="SM00983">
    <property type="entry name" value="TPK_B1_binding"/>
    <property type="match status" value="1"/>
</dbReference>
<keyword evidence="1" id="KW-0808">Transferase</keyword>
<dbReference type="EC" id="2.7.6.2" evidence="5"/>
<comment type="caution">
    <text evidence="7">The sequence shown here is derived from an EMBL/GenBank/DDBJ whole genome shotgun (WGS) entry which is preliminary data.</text>
</comment>
<dbReference type="GO" id="GO:0006772">
    <property type="term" value="P:thiamine metabolic process"/>
    <property type="evidence" value="ECO:0007669"/>
    <property type="project" value="UniProtKB-UniRule"/>
</dbReference>
<dbReference type="GO" id="GO:0030975">
    <property type="term" value="F:thiamine binding"/>
    <property type="evidence" value="ECO:0007669"/>
    <property type="project" value="InterPro"/>
</dbReference>
<reference evidence="7 8" key="1">
    <citation type="submission" date="2019-03" db="EMBL/GenBank/DDBJ databases">
        <title>Genomic Encyclopedia of Type Strains, Phase IV (KMG-IV): sequencing the most valuable type-strain genomes for metagenomic binning, comparative biology and taxonomic classification.</title>
        <authorList>
            <person name="Goeker M."/>
        </authorList>
    </citation>
    <scope>NUCLEOTIDE SEQUENCE [LARGE SCALE GENOMIC DNA]</scope>
    <source>
        <strain evidence="7 8">DSM 102940</strain>
    </source>
</reference>
<dbReference type="CDD" id="cd07995">
    <property type="entry name" value="TPK"/>
    <property type="match status" value="1"/>
</dbReference>
<dbReference type="PANTHER" id="PTHR41299:SF1">
    <property type="entry name" value="THIAMINE PYROPHOSPHOKINASE"/>
    <property type="match status" value="1"/>
</dbReference>
<keyword evidence="2" id="KW-0547">Nucleotide-binding</keyword>
<protein>
    <recommendedName>
        <fullName evidence="5">Thiamine diphosphokinase</fullName>
        <ecNumber evidence="5">2.7.6.2</ecNumber>
    </recommendedName>
</protein>
<dbReference type="SUPFAM" id="SSF63862">
    <property type="entry name" value="Thiamin pyrophosphokinase, substrate-binding domain"/>
    <property type="match status" value="1"/>
</dbReference>
<dbReference type="InterPro" id="IPR007373">
    <property type="entry name" value="Thiamin_PyroPKinase_B1-bd"/>
</dbReference>
<dbReference type="InterPro" id="IPR006282">
    <property type="entry name" value="Thi_PPkinase"/>
</dbReference>
<accession>A0A4R2L546</accession>
<evidence type="ECO:0000256" key="1">
    <source>
        <dbReference type="ARBA" id="ARBA00022679"/>
    </source>
</evidence>
<dbReference type="EMBL" id="SLWV01000003">
    <property type="protein sequence ID" value="TCO78986.1"/>
    <property type="molecule type" value="Genomic_DNA"/>
</dbReference>
<evidence type="ECO:0000256" key="2">
    <source>
        <dbReference type="ARBA" id="ARBA00022741"/>
    </source>
</evidence>
<dbReference type="Pfam" id="PF04265">
    <property type="entry name" value="TPK_B1_binding"/>
    <property type="match status" value="1"/>
</dbReference>
<evidence type="ECO:0000256" key="3">
    <source>
        <dbReference type="ARBA" id="ARBA00022777"/>
    </source>
</evidence>
<dbReference type="InterPro" id="IPR007371">
    <property type="entry name" value="TPK_catalytic"/>
</dbReference>